<feature type="chain" id="PRO_5012791753" evidence="2">
    <location>
        <begin position="20"/>
        <end position="272"/>
    </location>
</feature>
<proteinExistence type="predicted"/>
<keyword evidence="2" id="KW-0732">Signal</keyword>
<name>A0A1J1HUU7_9DIPT</name>
<evidence type="ECO:0000256" key="1">
    <source>
        <dbReference type="SAM" id="Coils"/>
    </source>
</evidence>
<reference evidence="3 4" key="1">
    <citation type="submission" date="2015-04" db="EMBL/GenBank/DDBJ databases">
        <authorList>
            <person name="Syromyatnikov M.Y."/>
            <person name="Popov V.N."/>
        </authorList>
    </citation>
    <scope>NUCLEOTIDE SEQUENCE [LARGE SCALE GENOMIC DNA]</scope>
</reference>
<organism evidence="3 4">
    <name type="scientific">Clunio marinus</name>
    <dbReference type="NCBI Taxonomy" id="568069"/>
    <lineage>
        <taxon>Eukaryota</taxon>
        <taxon>Metazoa</taxon>
        <taxon>Ecdysozoa</taxon>
        <taxon>Arthropoda</taxon>
        <taxon>Hexapoda</taxon>
        <taxon>Insecta</taxon>
        <taxon>Pterygota</taxon>
        <taxon>Neoptera</taxon>
        <taxon>Endopterygota</taxon>
        <taxon>Diptera</taxon>
        <taxon>Nematocera</taxon>
        <taxon>Chironomoidea</taxon>
        <taxon>Chironomidae</taxon>
        <taxon>Clunio</taxon>
    </lineage>
</organism>
<keyword evidence="4" id="KW-1185">Reference proteome</keyword>
<dbReference type="Proteomes" id="UP000183832">
    <property type="component" value="Unassembled WGS sequence"/>
</dbReference>
<gene>
    <name evidence="3" type="ORF">CLUMA_CG004826</name>
</gene>
<keyword evidence="1" id="KW-0175">Coiled coil</keyword>
<evidence type="ECO:0000256" key="2">
    <source>
        <dbReference type="SAM" id="SignalP"/>
    </source>
</evidence>
<dbReference type="SUPFAM" id="SSF52058">
    <property type="entry name" value="L domain-like"/>
    <property type="match status" value="1"/>
</dbReference>
<feature type="coiled-coil region" evidence="1">
    <location>
        <begin position="242"/>
        <end position="269"/>
    </location>
</feature>
<accession>A0A1J1HUU7</accession>
<dbReference type="AlphaFoldDB" id="A0A1J1HUU7"/>
<evidence type="ECO:0000313" key="3">
    <source>
        <dbReference type="EMBL" id="CRK91140.1"/>
    </source>
</evidence>
<evidence type="ECO:0000313" key="4">
    <source>
        <dbReference type="Proteomes" id="UP000183832"/>
    </source>
</evidence>
<dbReference type="Pfam" id="PF13855">
    <property type="entry name" value="LRR_8"/>
    <property type="match status" value="1"/>
</dbReference>
<dbReference type="Gene3D" id="3.80.10.10">
    <property type="entry name" value="Ribonuclease Inhibitor"/>
    <property type="match status" value="1"/>
</dbReference>
<sequence length="272" mass="30701">MTSIRFIFVIILLCSTAQSLEFECFFYKINSSIIGELYNCDATVIHTGNPNVLEAVRGNHSAGLNNYLVQSINMNDYSHQLRQLPSNIYQFFPSLVEINVRNSGLMSITADDLQPFPLLFVLGVTDNNITHLDGNLFQHTPNLRMVNFMNNRIETVGPGLLDGLEPLRQLGSAVIFWNNVCIDESAFYREDIEALIQTLETNCRPPVTTTNTPSTTIATTEAPVDECPSSCRTLIDSSFNEIEYLRQKASTSESRIEQLEMQMKEIFEKVQL</sequence>
<feature type="signal peptide" evidence="2">
    <location>
        <begin position="1"/>
        <end position="19"/>
    </location>
</feature>
<protein>
    <submittedName>
        <fullName evidence="3">CLUMA_CG004826, isoform A</fullName>
    </submittedName>
</protein>
<dbReference type="InterPro" id="IPR032675">
    <property type="entry name" value="LRR_dom_sf"/>
</dbReference>
<dbReference type="EMBL" id="CVRI01000020">
    <property type="protein sequence ID" value="CRK91140.1"/>
    <property type="molecule type" value="Genomic_DNA"/>
</dbReference>
<dbReference type="InterPro" id="IPR001611">
    <property type="entry name" value="Leu-rich_rpt"/>
</dbReference>
<dbReference type="OrthoDB" id="7779401at2759"/>